<evidence type="ECO:0000313" key="2">
    <source>
        <dbReference type="EMBL" id="KZV52362.1"/>
    </source>
</evidence>
<feature type="region of interest" description="Disordered" evidence="1">
    <location>
        <begin position="1289"/>
        <end position="1310"/>
    </location>
</feature>
<proteinExistence type="predicted"/>
<organism evidence="2 3">
    <name type="scientific">Dorcoceras hygrometricum</name>
    <dbReference type="NCBI Taxonomy" id="472368"/>
    <lineage>
        <taxon>Eukaryota</taxon>
        <taxon>Viridiplantae</taxon>
        <taxon>Streptophyta</taxon>
        <taxon>Embryophyta</taxon>
        <taxon>Tracheophyta</taxon>
        <taxon>Spermatophyta</taxon>
        <taxon>Magnoliopsida</taxon>
        <taxon>eudicotyledons</taxon>
        <taxon>Gunneridae</taxon>
        <taxon>Pentapetalae</taxon>
        <taxon>asterids</taxon>
        <taxon>lamiids</taxon>
        <taxon>Lamiales</taxon>
        <taxon>Gesneriaceae</taxon>
        <taxon>Didymocarpoideae</taxon>
        <taxon>Trichosporeae</taxon>
        <taxon>Loxocarpinae</taxon>
        <taxon>Dorcoceras</taxon>
    </lineage>
</organism>
<feature type="region of interest" description="Disordered" evidence="1">
    <location>
        <begin position="324"/>
        <end position="344"/>
    </location>
</feature>
<evidence type="ECO:0008006" key="4">
    <source>
        <dbReference type="Google" id="ProtNLM"/>
    </source>
</evidence>
<reference evidence="2 3" key="1">
    <citation type="journal article" date="2015" name="Proc. Natl. Acad. Sci. U.S.A.">
        <title>The resurrection genome of Boea hygrometrica: A blueprint for survival of dehydration.</title>
        <authorList>
            <person name="Xiao L."/>
            <person name="Yang G."/>
            <person name="Zhang L."/>
            <person name="Yang X."/>
            <person name="Zhao S."/>
            <person name="Ji Z."/>
            <person name="Zhou Q."/>
            <person name="Hu M."/>
            <person name="Wang Y."/>
            <person name="Chen M."/>
            <person name="Xu Y."/>
            <person name="Jin H."/>
            <person name="Xiao X."/>
            <person name="Hu G."/>
            <person name="Bao F."/>
            <person name="Hu Y."/>
            <person name="Wan P."/>
            <person name="Li L."/>
            <person name="Deng X."/>
            <person name="Kuang T."/>
            <person name="Xiang C."/>
            <person name="Zhu J.K."/>
            <person name="Oliver M.J."/>
            <person name="He Y."/>
        </authorList>
    </citation>
    <scope>NUCLEOTIDE SEQUENCE [LARGE SCALE GENOMIC DNA]</scope>
    <source>
        <strain evidence="3">cv. XS01</strain>
    </source>
</reference>
<feature type="compositionally biased region" description="Polar residues" evidence="1">
    <location>
        <begin position="1485"/>
        <end position="1504"/>
    </location>
</feature>
<feature type="compositionally biased region" description="Basic residues" evidence="1">
    <location>
        <begin position="1552"/>
        <end position="1564"/>
    </location>
</feature>
<accession>A0A2Z7CYT7</accession>
<dbReference type="Proteomes" id="UP000250235">
    <property type="component" value="Unassembled WGS sequence"/>
</dbReference>
<keyword evidence="3" id="KW-1185">Reference proteome</keyword>
<feature type="region of interest" description="Disordered" evidence="1">
    <location>
        <begin position="1536"/>
        <end position="1564"/>
    </location>
</feature>
<feature type="compositionally biased region" description="Low complexity" evidence="1">
    <location>
        <begin position="1297"/>
        <end position="1310"/>
    </location>
</feature>
<dbReference type="OrthoDB" id="1839319at2759"/>
<name>A0A2Z7CYT7_9LAMI</name>
<gene>
    <name evidence="2" type="ORF">F511_04967</name>
</gene>
<protein>
    <recommendedName>
        <fullName evidence="4">Dystroglycan-like</fullName>
    </recommendedName>
</protein>
<evidence type="ECO:0000256" key="1">
    <source>
        <dbReference type="SAM" id="MobiDB-lite"/>
    </source>
</evidence>
<dbReference type="EMBL" id="KQ991090">
    <property type="protein sequence ID" value="KZV52362.1"/>
    <property type="molecule type" value="Genomic_DNA"/>
</dbReference>
<sequence>MKNRFAYVSITVGRRSIKKNSIACVIIASHVQGEQRCLRQRYRCNTNHHETALLTSFHLIVFKVNRSAYVSIDDRGLHSLHSQMASAFITYSYQINFESVLMIHDHEGMVNMFKALEASGLRRFLGCESVLYEKELGNFFDTALIQDEDITCVISGKFVSISPTLFATVFDLPSEGITNFSEVPKDKVYDARSLFSQNGVQIDVHGKKKYMKHEFRLLNDILAKAITVKAGSFDSVTVERFQMMTAIQYGLKVNWGKVLFNVLKDMVDRSQKKAKGFAAEIGVLLKGIPAITMGDGVPFPSAKVLSMRTVHTYIVTNTTIDARTESEESGMAKTPKAKKKPSSADEMPIDMFAKFTASKKRSATEADAPIITKKRRTGKSKSSVSQVNLNIVQVATDVEPIQIVDPTQAAATVPSLMLTRKSRKRRLVLSRDSDDESVGTEEIIKEANAAVVISTVDADIAKVLEETLALGVTATERESQGFDEALFEEDFARWLDDFVARHNEPELVSPNNEAQAEGSINSVVDKEVNMPIDDLLIQISDDLLLPTTAAEVTMIKLGAFSSFGDKGKAKLGEDEQVTDNAAKKLFALICRDVESQFYARYGLMKDLKEKERLMMAWAETNTLEIAVRRQLYVLIKYREVLLRTVLESYQRYLTPDLPWNAMAVQVANLLSVAHSHYIEDLKAQQQELNIEMVQSHSSLPTIDYIDKQLLKFTASKKRSATEADAPIFTKKRRTGKIKPSVSQVNLNIVQVATDVEPIQIVDPTQAAATVPSLMLKRKSRKRRLVLSGDSDDESVGTEEIIKEANAAVVIKRESQGFDEALFEEDFARWLDDFVARHNEPELVSTNNEAQAEGSINSVVDKEVNMPFDDLLIQVSDDFLLPITAVELSKIRLGEFLNFGYLYSARFPRISSLDKGKGILVEDEQVRVNPAREIVELICTDVAFLVSLRDQIMVDVENFFHSFSINELTNFDALLELKEKEKFMLEWAATDSLEMAVKRKMYILAKYKAQLLRMIMESHRQFCIPGQHWTATASQIFDLLSDAHSKSMEDLLTQQREHGLSMDQPCPYSIIDSSVDSGATLARCYSIATSTCWVRPVILMNGVWTPVQGPEFWRSGCHLSLFLNKLQMPAPAIQEIFVPHISFIAPDLYWTTVPWLMRIWRWTKVSEEVVAFSLSGGLRPVRKDVCHEITVSNLGVERIPANFLRLFAQGLAYNNFVDSVVKKDLGDTEEVFLTGVEEVDLISSDVSTVYRSPSPPSPGVDSLEHDLRFALGPAIFSRVEQEERLYFVQSPDSPPAVSPHHASSSSSTDVSLHFDSTDVPVLAQAATHAPASVDFTKLAETLEDLQSSLAQRIHDSNCEMLSKLNSVELGVRGDILKMQSLLRQSFETACRVLERQSNTHTAQITDLKKGLMGPVGTIFGDLFDIKKKQREQDARLLTMDEQIAAIRNEHLDFQSKIAADMLSLSTQVGDIADFLRSGVAKKGEVGSSSRPTAVRAQTQTLPPTTGTFEERVAQARRNIIETGQVISIEEAAARVIEGDRRESERLERERRERRQSRSGTYKRRR</sequence>
<feature type="region of interest" description="Disordered" evidence="1">
    <location>
        <begin position="1482"/>
        <end position="1504"/>
    </location>
</feature>
<evidence type="ECO:0000313" key="3">
    <source>
        <dbReference type="Proteomes" id="UP000250235"/>
    </source>
</evidence>
<feature type="compositionally biased region" description="Basic and acidic residues" evidence="1">
    <location>
        <begin position="1536"/>
        <end position="1551"/>
    </location>
</feature>